<evidence type="ECO:0000313" key="2">
    <source>
        <dbReference type="Proteomes" id="UP000759298"/>
    </source>
</evidence>
<protein>
    <recommendedName>
        <fullName evidence="3">Bacterial dipeptidyl-peptidase SH3 domain-containing protein</fullName>
    </recommendedName>
</protein>
<evidence type="ECO:0000313" key="1">
    <source>
        <dbReference type="EMBL" id="MBY8337423.1"/>
    </source>
</evidence>
<sequence>MSDFPSSHPHAGQIGLTGPVVWPEKGTLPLRRDLAHIDLAPRFLVANYAVPVPMQIGETSAPLVRSTLEEADVITTLEPGATFQALDVTGSWVWGCLGPEGPSGYVRRSAFP</sequence>
<proteinExistence type="predicted"/>
<keyword evidence="2" id="KW-1185">Reference proteome</keyword>
<name>A0ABS7PEB6_9SPHN</name>
<reference evidence="1 2" key="1">
    <citation type="submission" date="2021-07" db="EMBL/GenBank/DDBJ databases">
        <title>Alteriqipengyuania abyssalis NZ-12B nov, sp.nov isolated from deep sea sponge in pacific ocean.</title>
        <authorList>
            <person name="Tareen S."/>
            <person name="Wink J."/>
        </authorList>
    </citation>
    <scope>NUCLEOTIDE SEQUENCE [LARGE SCALE GENOMIC DNA]</scope>
    <source>
        <strain evidence="1 2">NZ-12B</strain>
    </source>
</reference>
<gene>
    <name evidence="1" type="ORF">KYN89_10200</name>
</gene>
<dbReference type="RefSeq" id="WP_222824993.1">
    <property type="nucleotide sequence ID" value="NZ_JAHWXP010000003.1"/>
</dbReference>
<accession>A0ABS7PEB6</accession>
<dbReference type="Proteomes" id="UP000759298">
    <property type="component" value="Unassembled WGS sequence"/>
</dbReference>
<evidence type="ECO:0008006" key="3">
    <source>
        <dbReference type="Google" id="ProtNLM"/>
    </source>
</evidence>
<dbReference type="EMBL" id="JAHWXP010000003">
    <property type="protein sequence ID" value="MBY8337423.1"/>
    <property type="molecule type" value="Genomic_DNA"/>
</dbReference>
<organism evidence="1 2">
    <name type="scientific">Alteriqipengyuania abyssalis</name>
    <dbReference type="NCBI Taxonomy" id="2860200"/>
    <lineage>
        <taxon>Bacteria</taxon>
        <taxon>Pseudomonadati</taxon>
        <taxon>Pseudomonadota</taxon>
        <taxon>Alphaproteobacteria</taxon>
        <taxon>Sphingomonadales</taxon>
        <taxon>Erythrobacteraceae</taxon>
        <taxon>Alteriqipengyuania</taxon>
    </lineage>
</organism>
<comment type="caution">
    <text evidence="1">The sequence shown here is derived from an EMBL/GenBank/DDBJ whole genome shotgun (WGS) entry which is preliminary data.</text>
</comment>